<evidence type="ECO:0000256" key="8">
    <source>
        <dbReference type="ARBA" id="ARBA00023170"/>
    </source>
</evidence>
<evidence type="ECO:0000259" key="14">
    <source>
        <dbReference type="Pfam" id="PF00593"/>
    </source>
</evidence>
<feature type="compositionally biased region" description="Polar residues" evidence="12">
    <location>
        <begin position="844"/>
        <end position="861"/>
    </location>
</feature>
<evidence type="ECO:0000256" key="11">
    <source>
        <dbReference type="RuleBase" id="RU003357"/>
    </source>
</evidence>
<evidence type="ECO:0000256" key="2">
    <source>
        <dbReference type="ARBA" id="ARBA00022448"/>
    </source>
</evidence>
<keyword evidence="9 10" id="KW-0998">Cell outer membrane</keyword>
<comment type="similarity">
    <text evidence="10 11">Belongs to the TonB-dependent receptor family.</text>
</comment>
<dbReference type="EMBL" id="SMLG01000005">
    <property type="protein sequence ID" value="TDE44489.1"/>
    <property type="molecule type" value="Genomic_DNA"/>
</dbReference>
<evidence type="ECO:0000256" key="12">
    <source>
        <dbReference type="SAM" id="MobiDB-lite"/>
    </source>
</evidence>
<dbReference type="PANTHER" id="PTHR30069:SF29">
    <property type="entry name" value="HEMOGLOBIN AND HEMOGLOBIN-HAPTOGLOBIN-BINDING PROTEIN 1-RELATED"/>
    <property type="match status" value="1"/>
</dbReference>
<name>A0A4R5F9B7_9FLAO</name>
<dbReference type="GO" id="GO:0015344">
    <property type="term" value="F:siderophore uptake transmembrane transporter activity"/>
    <property type="evidence" value="ECO:0007669"/>
    <property type="project" value="TreeGrafter"/>
</dbReference>
<evidence type="ECO:0000259" key="15">
    <source>
        <dbReference type="Pfam" id="PF07715"/>
    </source>
</evidence>
<dbReference type="Gene3D" id="2.40.170.20">
    <property type="entry name" value="TonB-dependent receptor, beta-barrel domain"/>
    <property type="match status" value="1"/>
</dbReference>
<dbReference type="GO" id="GO:0044718">
    <property type="term" value="P:siderophore transmembrane transport"/>
    <property type="evidence" value="ECO:0007669"/>
    <property type="project" value="TreeGrafter"/>
</dbReference>
<keyword evidence="5 13" id="KW-0732">Signal</keyword>
<dbReference type="Gene3D" id="2.170.130.10">
    <property type="entry name" value="TonB-dependent receptor, plug domain"/>
    <property type="match status" value="1"/>
</dbReference>
<keyword evidence="8" id="KW-0675">Receptor</keyword>
<dbReference type="InterPro" id="IPR036942">
    <property type="entry name" value="Beta-barrel_TonB_sf"/>
</dbReference>
<feature type="region of interest" description="Disordered" evidence="12">
    <location>
        <begin position="833"/>
        <end position="861"/>
    </location>
</feature>
<dbReference type="InterPro" id="IPR012910">
    <property type="entry name" value="Plug_dom"/>
</dbReference>
<keyword evidence="4 10" id="KW-0812">Transmembrane</keyword>
<dbReference type="AlphaFoldDB" id="A0A4R5F9B7"/>
<dbReference type="NCBIfam" id="TIGR04056">
    <property type="entry name" value="OMP_RagA_SusC"/>
    <property type="match status" value="1"/>
</dbReference>
<dbReference type="NCBIfam" id="TIGR04057">
    <property type="entry name" value="SusC_RagA_signa"/>
    <property type="match status" value="1"/>
</dbReference>
<keyword evidence="17" id="KW-1185">Reference proteome</keyword>
<dbReference type="PROSITE" id="PS52016">
    <property type="entry name" value="TONB_DEPENDENT_REC_3"/>
    <property type="match status" value="1"/>
</dbReference>
<dbReference type="GO" id="GO:0009279">
    <property type="term" value="C:cell outer membrane"/>
    <property type="evidence" value="ECO:0007669"/>
    <property type="project" value="UniProtKB-SubCell"/>
</dbReference>
<feature type="chain" id="PRO_5021000039" evidence="13">
    <location>
        <begin position="20"/>
        <end position="1021"/>
    </location>
</feature>
<proteinExistence type="inferred from homology"/>
<dbReference type="InterPro" id="IPR023996">
    <property type="entry name" value="TonB-dep_OMP_SusC/RagA"/>
</dbReference>
<dbReference type="Gene3D" id="2.60.40.1120">
    <property type="entry name" value="Carboxypeptidase-like, regulatory domain"/>
    <property type="match status" value="1"/>
</dbReference>
<evidence type="ECO:0000256" key="3">
    <source>
        <dbReference type="ARBA" id="ARBA00022452"/>
    </source>
</evidence>
<keyword evidence="2 10" id="KW-0813">Transport</keyword>
<dbReference type="OrthoDB" id="9768177at2"/>
<dbReference type="Proteomes" id="UP000294814">
    <property type="component" value="Unassembled WGS sequence"/>
</dbReference>
<dbReference type="Pfam" id="PF13715">
    <property type="entry name" value="CarbopepD_reg_2"/>
    <property type="match status" value="1"/>
</dbReference>
<evidence type="ECO:0000256" key="5">
    <source>
        <dbReference type="ARBA" id="ARBA00022729"/>
    </source>
</evidence>
<dbReference type="Pfam" id="PF07715">
    <property type="entry name" value="Plug"/>
    <property type="match status" value="1"/>
</dbReference>
<evidence type="ECO:0000313" key="16">
    <source>
        <dbReference type="EMBL" id="TDE44489.1"/>
    </source>
</evidence>
<evidence type="ECO:0000256" key="1">
    <source>
        <dbReference type="ARBA" id="ARBA00004571"/>
    </source>
</evidence>
<evidence type="ECO:0000256" key="6">
    <source>
        <dbReference type="ARBA" id="ARBA00023077"/>
    </source>
</evidence>
<evidence type="ECO:0000256" key="4">
    <source>
        <dbReference type="ARBA" id="ARBA00022692"/>
    </source>
</evidence>
<protein>
    <submittedName>
        <fullName evidence="16">SusC/RagA family TonB-linked outer membrane protein</fullName>
    </submittedName>
</protein>
<feature type="domain" description="TonB-dependent receptor-like beta-barrel" evidence="14">
    <location>
        <begin position="455"/>
        <end position="830"/>
    </location>
</feature>
<comment type="subcellular location">
    <subcellularLocation>
        <location evidence="1 10">Cell outer membrane</location>
        <topology evidence="1 10">Multi-pass membrane protein</topology>
    </subcellularLocation>
</comment>
<reference evidence="16 17" key="1">
    <citation type="submission" date="2019-03" db="EMBL/GenBank/DDBJ databases">
        <title>Novel species of Flavobacterium.</title>
        <authorList>
            <person name="Liu Q."/>
            <person name="Xin Y.-H."/>
        </authorList>
    </citation>
    <scope>NUCLEOTIDE SEQUENCE [LARGE SCALE GENOMIC DNA]</scope>
    <source>
        <strain evidence="16 17">LB3P52</strain>
    </source>
</reference>
<dbReference type="RefSeq" id="WP_131916147.1">
    <property type="nucleotide sequence ID" value="NZ_SMLG01000005.1"/>
</dbReference>
<evidence type="ECO:0000256" key="10">
    <source>
        <dbReference type="PROSITE-ProRule" id="PRU01360"/>
    </source>
</evidence>
<evidence type="ECO:0000256" key="7">
    <source>
        <dbReference type="ARBA" id="ARBA00023136"/>
    </source>
</evidence>
<dbReference type="Pfam" id="PF00593">
    <property type="entry name" value="TonB_dep_Rec_b-barrel"/>
    <property type="match status" value="1"/>
</dbReference>
<dbReference type="InterPro" id="IPR037066">
    <property type="entry name" value="Plug_dom_sf"/>
</dbReference>
<evidence type="ECO:0000313" key="17">
    <source>
        <dbReference type="Proteomes" id="UP000294814"/>
    </source>
</evidence>
<accession>A0A4R5F9B7</accession>
<dbReference type="InterPro" id="IPR039426">
    <property type="entry name" value="TonB-dep_rcpt-like"/>
</dbReference>
<feature type="domain" description="TonB-dependent receptor plug" evidence="15">
    <location>
        <begin position="116"/>
        <end position="244"/>
    </location>
</feature>
<keyword evidence="3 10" id="KW-1134">Transmembrane beta strand</keyword>
<evidence type="ECO:0000256" key="13">
    <source>
        <dbReference type="SAM" id="SignalP"/>
    </source>
</evidence>
<comment type="caution">
    <text evidence="16">The sequence shown here is derived from an EMBL/GenBank/DDBJ whole genome shotgun (WGS) entry which is preliminary data.</text>
</comment>
<keyword evidence="6 11" id="KW-0798">TonB box</keyword>
<feature type="signal peptide" evidence="13">
    <location>
        <begin position="1"/>
        <end position="19"/>
    </location>
</feature>
<dbReference type="PANTHER" id="PTHR30069">
    <property type="entry name" value="TONB-DEPENDENT OUTER MEMBRANE RECEPTOR"/>
    <property type="match status" value="1"/>
</dbReference>
<evidence type="ECO:0000256" key="9">
    <source>
        <dbReference type="ARBA" id="ARBA00023237"/>
    </source>
</evidence>
<dbReference type="InterPro" id="IPR000531">
    <property type="entry name" value="Beta-barrel_TonB"/>
</dbReference>
<gene>
    <name evidence="16" type="ORF">E0I26_08985</name>
</gene>
<dbReference type="SUPFAM" id="SSF56935">
    <property type="entry name" value="Porins"/>
    <property type="match status" value="1"/>
</dbReference>
<keyword evidence="7 10" id="KW-0472">Membrane</keyword>
<dbReference type="InterPro" id="IPR023997">
    <property type="entry name" value="TonB-dep_OMP_SusC/RagA_CS"/>
</dbReference>
<dbReference type="InterPro" id="IPR008969">
    <property type="entry name" value="CarboxyPept-like_regulatory"/>
</dbReference>
<sequence>MKKSFLILLLFLFVQTAFAQTKTITGTVKNKADGIPIPGASVIIQGTKNGSVTDMDGKYSITVSTGQTLSFSSMGFTTSAIKISDNTTSINVSLSEELKALNEVIVLGSTLRATRKELGNAVTSIKAQDLTRAQPIGITSALQGKIAGAQISQNSGDPSGGFSIKLRGTSSILGSSDPLYVIDGVVMNNSTTNVTNLNVTSGNSNIQIGQNRSSDINPNDIESIEVLNGGAAAAIYGSRAANGVILITTKKGRSGATKYTFSTSLTTNSLRKKVYTNLVGKQFMNPLTAGLYPINNASATPTANTVNVLGRNLDTRTFDVTRHDYQDDIFTTGLGNDTYFSLQGGDDKTKYSASIGYMKNEGIVKNSDFKRLGTKVKLQHEFNSKLTASFGINYINSSSNEKPDGNVFWSPINSVIITNNIYDLNERDANGDLKAVELGRINPLSVIETFKITQETDRIVSDFQLNYKPFKNFTADFIVGVDNFNQKGNVFIPRYPYANVNPSFFDNGYVSESSNKVNQLNNDLNLRYLWEINPDYKLTTSAGYNIQTYRDKFFAVEGRDLKPFVETINAFNTLIAGSPSSGEAKYNVWGYYLQETIGIKDKLFFTAAARLDASTVFSKENRSQFYPKLSASYVLSNEDFMKDAFVSSARLRGSWGESGSLTAIGPYARFTNYATGNLVGNTTFTIEGNKKGNLDLRPEKSSTYEVGADVGLFNDRINVSLSYYRADIKDLLLPVQSAASTGSTNTIQNVGKMNNKGVEIGFKYNAIRKENINLDLSFNFSKNKNVVTDLPQPRFQLDSNPAGAPVFVEVGKPIGIYYGTYYARNDDGSFLLTPSGYPQGEKGNPTTGAAQRDASGQPTGTFLNKQIGDPNPDYILSFGANLNVKKFNFSVLFDGVQGVDVFDADYRTRQGVGTGELAAKELTGELPRGYIWSIYQIQEFRVVDGSYIKLREVSLSYSFGKLNSFFNDLTINASGRNLYSWDKFTSYDPETNSGGQSSVAKYNFGSIPIPKSYSLALKFQF</sequence>
<organism evidence="16 17">
    <name type="scientific">Flavobacterium rhamnosiphilum</name>
    <dbReference type="NCBI Taxonomy" id="2541724"/>
    <lineage>
        <taxon>Bacteria</taxon>
        <taxon>Pseudomonadati</taxon>
        <taxon>Bacteroidota</taxon>
        <taxon>Flavobacteriia</taxon>
        <taxon>Flavobacteriales</taxon>
        <taxon>Flavobacteriaceae</taxon>
        <taxon>Flavobacterium</taxon>
    </lineage>
</organism>
<dbReference type="SUPFAM" id="SSF49464">
    <property type="entry name" value="Carboxypeptidase regulatory domain-like"/>
    <property type="match status" value="1"/>
</dbReference>